<evidence type="ECO:0000259" key="11">
    <source>
        <dbReference type="PROSITE" id="PS51194"/>
    </source>
</evidence>
<keyword evidence="2 9" id="KW-0547">Nucleotide-binding</keyword>
<feature type="short sequence motif" description="Q motif" evidence="8">
    <location>
        <begin position="30"/>
        <end position="58"/>
    </location>
</feature>
<keyword evidence="6" id="KW-0694">RNA-binding</keyword>
<dbReference type="InterPro" id="IPR001650">
    <property type="entry name" value="Helicase_C-like"/>
</dbReference>
<dbReference type="Pfam" id="PF00271">
    <property type="entry name" value="Helicase_C"/>
    <property type="match status" value="1"/>
</dbReference>
<dbReference type="EC" id="3.6.4.13" evidence="1"/>
<dbReference type="PANTHER" id="PTHR47958">
    <property type="entry name" value="ATP-DEPENDENT RNA HELICASE DBP3"/>
    <property type="match status" value="1"/>
</dbReference>
<dbReference type="AlphaFoldDB" id="A0A152A2C9"/>
<comment type="caution">
    <text evidence="13">The sequence shown here is derived from an EMBL/GenBank/DDBJ whole genome shotgun (WGS) entry which is preliminary data.</text>
</comment>
<feature type="domain" description="Helicase C-terminal" evidence="11">
    <location>
        <begin position="242"/>
        <end position="403"/>
    </location>
</feature>
<comment type="catalytic activity">
    <reaction evidence="7">
        <text>ATP + H2O = ADP + phosphate + H(+)</text>
        <dbReference type="Rhea" id="RHEA:13065"/>
        <dbReference type="ChEBI" id="CHEBI:15377"/>
        <dbReference type="ChEBI" id="CHEBI:15378"/>
        <dbReference type="ChEBI" id="CHEBI:30616"/>
        <dbReference type="ChEBI" id="CHEBI:43474"/>
        <dbReference type="ChEBI" id="CHEBI:456216"/>
        <dbReference type="EC" id="3.6.4.13"/>
    </reaction>
</comment>
<accession>A0A152A2C9</accession>
<dbReference type="Gene3D" id="3.40.50.300">
    <property type="entry name" value="P-loop containing nucleotide triphosphate hydrolases"/>
    <property type="match status" value="2"/>
</dbReference>
<keyword evidence="4 9" id="KW-0347">Helicase</keyword>
<comment type="similarity">
    <text evidence="9">Belongs to the DEAD box helicase family.</text>
</comment>
<dbReference type="CDD" id="cd18787">
    <property type="entry name" value="SF2_C_DEAD"/>
    <property type="match status" value="1"/>
</dbReference>
<dbReference type="SUPFAM" id="SSF52540">
    <property type="entry name" value="P-loop containing nucleoside triphosphate hydrolases"/>
    <property type="match status" value="1"/>
</dbReference>
<dbReference type="PROSITE" id="PS00039">
    <property type="entry name" value="DEAD_ATP_HELICASE"/>
    <property type="match status" value="1"/>
</dbReference>
<dbReference type="SMART" id="SM00490">
    <property type="entry name" value="HELICc"/>
    <property type="match status" value="1"/>
</dbReference>
<dbReference type="OrthoDB" id="10265785at2759"/>
<dbReference type="PROSITE" id="PS51195">
    <property type="entry name" value="Q_MOTIF"/>
    <property type="match status" value="1"/>
</dbReference>
<evidence type="ECO:0000256" key="5">
    <source>
        <dbReference type="ARBA" id="ARBA00022840"/>
    </source>
</evidence>
<dbReference type="STRING" id="361077.A0A152A2C9"/>
<dbReference type="GO" id="GO:0016787">
    <property type="term" value="F:hydrolase activity"/>
    <property type="evidence" value="ECO:0007669"/>
    <property type="project" value="UniProtKB-KW"/>
</dbReference>
<dbReference type="CDD" id="cd18045">
    <property type="entry name" value="DEADc_EIF4AIII_DDX48"/>
    <property type="match status" value="1"/>
</dbReference>
<dbReference type="FunFam" id="3.40.50.300:FF:000849">
    <property type="entry name" value="ATP-dependent RNA helicase DBP5"/>
    <property type="match status" value="1"/>
</dbReference>
<feature type="domain" description="DEAD-box RNA helicase Q" evidence="12">
    <location>
        <begin position="30"/>
        <end position="58"/>
    </location>
</feature>
<dbReference type="FunCoup" id="A0A152A2C9">
    <property type="interactions" value="531"/>
</dbReference>
<dbReference type="InParanoid" id="A0A152A2C9"/>
<dbReference type="GO" id="GO:0003723">
    <property type="term" value="F:RNA binding"/>
    <property type="evidence" value="ECO:0007669"/>
    <property type="project" value="UniProtKB-KW"/>
</dbReference>
<evidence type="ECO:0000313" key="14">
    <source>
        <dbReference type="Proteomes" id="UP000076078"/>
    </source>
</evidence>
<dbReference type="FunFam" id="3.40.50.300:FF:000031">
    <property type="entry name" value="Eukaryotic initiation factor 4A-III"/>
    <property type="match status" value="1"/>
</dbReference>
<protein>
    <recommendedName>
        <fullName evidence="1">RNA helicase</fullName>
        <ecNumber evidence="1">3.6.4.13</ecNumber>
    </recommendedName>
</protein>
<dbReference type="OMA" id="TRFHDFK"/>
<dbReference type="GO" id="GO:0003724">
    <property type="term" value="F:RNA helicase activity"/>
    <property type="evidence" value="ECO:0007669"/>
    <property type="project" value="UniProtKB-EC"/>
</dbReference>
<dbReference type="Pfam" id="PF00270">
    <property type="entry name" value="DEAD"/>
    <property type="match status" value="1"/>
</dbReference>
<dbReference type="SMART" id="SM00487">
    <property type="entry name" value="DEXDc"/>
    <property type="match status" value="1"/>
</dbReference>
<dbReference type="InterPro" id="IPR027417">
    <property type="entry name" value="P-loop_NTPase"/>
</dbReference>
<sequence>MSINKKKESNKSSSTSINDNLQSSQVEIKTTFESMGLREDLLRGIFNYGFEKPSAIQQRAIVPIIKGRDTIAQSQSGTGKTATFSISALQCVDVGTRQPQALILSPTRELAQQIQKVALALAEYMSVQVHACVGGKDLAEDIKKLESGVHVVSGTPGRVLDMITRKSLNTTHIKMLILDEADEMLSMGFQPLINDIYRYLPPSTQIVLVSATLTQDVVTMTNNFMTNPVRILLKRDELTLDGIKQFFVAVEKEDWKFGTLCDIYDSLTITQAVIFCNTKKRVDQLTEKMREANFTVASMHGDMVQKEREEILKSFRSGENRVLITTDILARGIDVQQVSLVINYDLPLDRENYIHRIGRSGRFGRKGVAINFVKNSDIRILRDIEQFYSTQIDEMPMNFADSIN</sequence>
<dbReference type="Proteomes" id="UP000076078">
    <property type="component" value="Unassembled WGS sequence"/>
</dbReference>
<evidence type="ECO:0000256" key="6">
    <source>
        <dbReference type="ARBA" id="ARBA00022884"/>
    </source>
</evidence>
<keyword evidence="14" id="KW-1185">Reference proteome</keyword>
<organism evidence="13 14">
    <name type="scientific">Tieghemostelium lacteum</name>
    <name type="common">Slime mold</name>
    <name type="synonym">Dictyostelium lacteum</name>
    <dbReference type="NCBI Taxonomy" id="361077"/>
    <lineage>
        <taxon>Eukaryota</taxon>
        <taxon>Amoebozoa</taxon>
        <taxon>Evosea</taxon>
        <taxon>Eumycetozoa</taxon>
        <taxon>Dictyostelia</taxon>
        <taxon>Dictyosteliales</taxon>
        <taxon>Raperosteliaceae</taxon>
        <taxon>Tieghemostelium</taxon>
    </lineage>
</organism>
<evidence type="ECO:0000259" key="10">
    <source>
        <dbReference type="PROSITE" id="PS51192"/>
    </source>
</evidence>
<dbReference type="InterPro" id="IPR011545">
    <property type="entry name" value="DEAD/DEAH_box_helicase_dom"/>
</dbReference>
<feature type="domain" description="Helicase ATP-binding" evidence="10">
    <location>
        <begin position="61"/>
        <end position="231"/>
    </location>
</feature>
<evidence type="ECO:0000256" key="4">
    <source>
        <dbReference type="ARBA" id="ARBA00022806"/>
    </source>
</evidence>
<dbReference type="InterPro" id="IPR000629">
    <property type="entry name" value="RNA-helicase_DEAD-box_CS"/>
</dbReference>
<dbReference type="PROSITE" id="PS51192">
    <property type="entry name" value="HELICASE_ATP_BIND_1"/>
    <property type="match status" value="1"/>
</dbReference>
<reference evidence="13 14" key="1">
    <citation type="submission" date="2015-12" db="EMBL/GenBank/DDBJ databases">
        <title>Dictyostelia acquired genes for synthesis and detection of signals that induce cell-type specialization by lateral gene transfer from prokaryotes.</title>
        <authorList>
            <person name="Gloeckner G."/>
            <person name="Schaap P."/>
        </authorList>
    </citation>
    <scope>NUCLEOTIDE SEQUENCE [LARGE SCALE GENOMIC DNA]</scope>
    <source>
        <strain evidence="13 14">TK</strain>
    </source>
</reference>
<evidence type="ECO:0000256" key="3">
    <source>
        <dbReference type="ARBA" id="ARBA00022801"/>
    </source>
</evidence>
<dbReference type="PROSITE" id="PS51194">
    <property type="entry name" value="HELICASE_CTER"/>
    <property type="match status" value="1"/>
</dbReference>
<evidence type="ECO:0000256" key="2">
    <source>
        <dbReference type="ARBA" id="ARBA00022741"/>
    </source>
</evidence>
<gene>
    <name evidence="13" type="ORF">DLAC_11542</name>
</gene>
<evidence type="ECO:0000259" key="12">
    <source>
        <dbReference type="PROSITE" id="PS51195"/>
    </source>
</evidence>
<evidence type="ECO:0000256" key="1">
    <source>
        <dbReference type="ARBA" id="ARBA00012552"/>
    </source>
</evidence>
<evidence type="ECO:0000256" key="8">
    <source>
        <dbReference type="PROSITE-ProRule" id="PRU00552"/>
    </source>
</evidence>
<evidence type="ECO:0000256" key="7">
    <source>
        <dbReference type="ARBA" id="ARBA00047984"/>
    </source>
</evidence>
<dbReference type="InterPro" id="IPR014001">
    <property type="entry name" value="Helicase_ATP-bd"/>
</dbReference>
<keyword evidence="5 9" id="KW-0067">ATP-binding</keyword>
<evidence type="ECO:0000256" key="9">
    <source>
        <dbReference type="RuleBase" id="RU000492"/>
    </source>
</evidence>
<evidence type="ECO:0000313" key="13">
    <source>
        <dbReference type="EMBL" id="KYR00412.1"/>
    </source>
</evidence>
<dbReference type="EMBL" id="LODT01000015">
    <property type="protein sequence ID" value="KYR00412.1"/>
    <property type="molecule type" value="Genomic_DNA"/>
</dbReference>
<dbReference type="InterPro" id="IPR014014">
    <property type="entry name" value="RNA_helicase_DEAD_Q_motif"/>
</dbReference>
<proteinExistence type="inferred from homology"/>
<keyword evidence="3 9" id="KW-0378">Hydrolase</keyword>
<name>A0A152A2C9_TIELA</name>
<dbReference type="GO" id="GO:0005524">
    <property type="term" value="F:ATP binding"/>
    <property type="evidence" value="ECO:0007669"/>
    <property type="project" value="UniProtKB-KW"/>
</dbReference>